<dbReference type="PANTHER" id="PTHR33877:SF2">
    <property type="entry name" value="OS07G0170200 PROTEIN"/>
    <property type="match status" value="1"/>
</dbReference>
<dbReference type="CDD" id="cd00085">
    <property type="entry name" value="HNHc"/>
    <property type="match status" value="1"/>
</dbReference>
<proteinExistence type="predicted"/>
<accession>A0A317F9U3</accession>
<dbReference type="AlphaFoldDB" id="A0A317F9U3"/>
<dbReference type="InterPro" id="IPR029471">
    <property type="entry name" value="HNH_5"/>
</dbReference>
<dbReference type="InterPro" id="IPR003615">
    <property type="entry name" value="HNH_nuc"/>
</dbReference>
<dbReference type="PANTHER" id="PTHR33877">
    <property type="entry name" value="SLL1193 PROTEIN"/>
    <property type="match status" value="1"/>
</dbReference>
<evidence type="ECO:0000313" key="2">
    <source>
        <dbReference type="EMBL" id="PWS35545.1"/>
    </source>
</evidence>
<keyword evidence="2" id="KW-0540">Nuclease</keyword>
<dbReference type="GO" id="GO:0004519">
    <property type="term" value="F:endonuclease activity"/>
    <property type="evidence" value="ECO:0007669"/>
    <property type="project" value="UniProtKB-KW"/>
</dbReference>
<dbReference type="Proteomes" id="UP000245765">
    <property type="component" value="Unassembled WGS sequence"/>
</dbReference>
<protein>
    <submittedName>
        <fullName evidence="2">HNH endonuclease</fullName>
    </submittedName>
</protein>
<dbReference type="EMBL" id="QGNA01000004">
    <property type="protein sequence ID" value="PWS35545.1"/>
    <property type="molecule type" value="Genomic_DNA"/>
</dbReference>
<organism evidence="2 3">
    <name type="scientific">Falsiroseomonas bella</name>
    <dbReference type="NCBI Taxonomy" id="2184016"/>
    <lineage>
        <taxon>Bacteria</taxon>
        <taxon>Pseudomonadati</taxon>
        <taxon>Pseudomonadota</taxon>
        <taxon>Alphaproteobacteria</taxon>
        <taxon>Acetobacterales</taxon>
        <taxon>Roseomonadaceae</taxon>
        <taxon>Falsiroseomonas</taxon>
    </lineage>
</organism>
<dbReference type="RefSeq" id="WP_109871912.1">
    <property type="nucleotide sequence ID" value="NZ_QGNA01000004.1"/>
</dbReference>
<feature type="domain" description="HNH nuclease" evidence="1">
    <location>
        <begin position="84"/>
        <end position="137"/>
    </location>
</feature>
<name>A0A317F9U3_9PROT</name>
<keyword evidence="3" id="KW-1185">Reference proteome</keyword>
<comment type="caution">
    <text evidence="2">The sequence shown here is derived from an EMBL/GenBank/DDBJ whole genome shotgun (WGS) entry which is preliminary data.</text>
</comment>
<dbReference type="Gene3D" id="1.10.30.50">
    <property type="match status" value="1"/>
</dbReference>
<dbReference type="InterPro" id="IPR052892">
    <property type="entry name" value="NA-targeting_endonuclease"/>
</dbReference>
<dbReference type="SMART" id="SM00507">
    <property type="entry name" value="HNHc"/>
    <property type="match status" value="1"/>
</dbReference>
<gene>
    <name evidence="2" type="ORF">DFH01_18270</name>
</gene>
<dbReference type="Pfam" id="PF14279">
    <property type="entry name" value="HNH_5"/>
    <property type="match status" value="1"/>
</dbReference>
<keyword evidence="2" id="KW-0378">Hydrolase</keyword>
<evidence type="ECO:0000259" key="1">
    <source>
        <dbReference type="SMART" id="SM00507"/>
    </source>
</evidence>
<sequence>MPDGGAFVGDRSFPALVLNADFRPLSYFPLSVWCWQDAVKAVFLDRVSVLSEYETVVHSPSLRMKLPSVIALKEFIPAARRPAFTRFNVFLRDSFACQYCGQPKPTQDLTFDHVVPRSRGGRTTWENVVTACGPCNLRKGNRLPRECHMLPRLPPRQPTSWELQENGRSFPPNYLHESWRDYLYWDSELES</sequence>
<keyword evidence="2" id="KW-0255">Endonuclease</keyword>
<evidence type="ECO:0000313" key="3">
    <source>
        <dbReference type="Proteomes" id="UP000245765"/>
    </source>
</evidence>
<reference evidence="3" key="1">
    <citation type="submission" date="2018-05" db="EMBL/GenBank/DDBJ databases">
        <authorList>
            <person name="Du Z."/>
            <person name="Wang X."/>
        </authorList>
    </citation>
    <scope>NUCLEOTIDE SEQUENCE [LARGE SCALE GENOMIC DNA]</scope>
    <source>
        <strain evidence="3">CQN31</strain>
    </source>
</reference>
<dbReference type="OrthoDB" id="9802901at2"/>